<organism evidence="5 6">
    <name type="scientific">Rubritalea squalenifaciens DSM 18772</name>
    <dbReference type="NCBI Taxonomy" id="1123071"/>
    <lineage>
        <taxon>Bacteria</taxon>
        <taxon>Pseudomonadati</taxon>
        <taxon>Verrucomicrobiota</taxon>
        <taxon>Verrucomicrobiia</taxon>
        <taxon>Verrucomicrobiales</taxon>
        <taxon>Rubritaleaceae</taxon>
        <taxon>Rubritalea</taxon>
    </lineage>
</organism>
<protein>
    <submittedName>
        <fullName evidence="5">Major Facilitator Superfamily protein</fullName>
    </submittedName>
</protein>
<gene>
    <name evidence="5" type="ORF">SAMN02745181_2967</name>
</gene>
<feature type="transmembrane region" description="Helical" evidence="4">
    <location>
        <begin position="412"/>
        <end position="431"/>
    </location>
</feature>
<feature type="transmembrane region" description="Helical" evidence="4">
    <location>
        <begin position="370"/>
        <end position="392"/>
    </location>
</feature>
<dbReference type="Proteomes" id="UP000184510">
    <property type="component" value="Unassembled WGS sequence"/>
</dbReference>
<dbReference type="InterPro" id="IPR011701">
    <property type="entry name" value="MFS"/>
</dbReference>
<name>A0A1M6NU54_9BACT</name>
<proteinExistence type="predicted"/>
<dbReference type="Gene3D" id="1.20.1250.20">
    <property type="entry name" value="MFS general substrate transporter like domains"/>
    <property type="match status" value="1"/>
</dbReference>
<keyword evidence="3 4" id="KW-0472">Membrane</keyword>
<dbReference type="InParanoid" id="A0A1M6NU54"/>
<dbReference type="GO" id="GO:0022857">
    <property type="term" value="F:transmembrane transporter activity"/>
    <property type="evidence" value="ECO:0007669"/>
    <property type="project" value="InterPro"/>
</dbReference>
<accession>A0A1M6NU54</accession>
<evidence type="ECO:0000256" key="3">
    <source>
        <dbReference type="ARBA" id="ARBA00023136"/>
    </source>
</evidence>
<sequence>MDHQPDRESLLRNVKIFVWFRVLFNARFYYPIFAIFFTDLGLSVGQFLWLNAIWAITIVLFEVPSGVLADLVGRRKLVLFAAASMMIEMALLIVAPQNGGWVLFGVCALNRFLSGLAEAAASGADEALAYDSLSMAEETGEEVEEKWDRVLVSAMRWRSAGMLVAMPVGALVFDHAMMIKVFGDYPAVISLKMPVILCFVTACICFVLACRLVDLGIRKRPPGARARVGDISEGILDAGKWVLRARWIAGLIAAALMIDAVSRTFVTLLSEYYRSISLPEYSYGFIGALMSVGGWVVPMYVRPLVKLYSPRTNMLMAGAIAVLGLLGASVAHSWWGVLPCFVVMISLVHVGFLMSRYINKEAPSEMRASILSVNNLTLNLGYGVFSALFAVRMKQTAGDLGDMGAFDEALSLTPWVLLVYLVLWFMTSASWSRNSLK</sequence>
<dbReference type="STRING" id="1123071.SAMN02745181_2967"/>
<keyword evidence="6" id="KW-1185">Reference proteome</keyword>
<dbReference type="EMBL" id="FQYR01000005">
    <property type="protein sequence ID" value="SHJ99164.1"/>
    <property type="molecule type" value="Genomic_DNA"/>
</dbReference>
<evidence type="ECO:0000313" key="5">
    <source>
        <dbReference type="EMBL" id="SHJ99164.1"/>
    </source>
</evidence>
<keyword evidence="1 4" id="KW-0812">Transmembrane</keyword>
<dbReference type="Pfam" id="PF07690">
    <property type="entry name" value="MFS_1"/>
    <property type="match status" value="1"/>
</dbReference>
<feature type="transmembrane region" description="Helical" evidence="4">
    <location>
        <begin position="49"/>
        <end position="70"/>
    </location>
</feature>
<dbReference type="AlphaFoldDB" id="A0A1M6NU54"/>
<dbReference type="OrthoDB" id="9816124at2"/>
<dbReference type="InterPro" id="IPR036259">
    <property type="entry name" value="MFS_trans_sf"/>
</dbReference>
<feature type="transmembrane region" description="Helical" evidence="4">
    <location>
        <begin position="159"/>
        <end position="179"/>
    </location>
</feature>
<feature type="transmembrane region" description="Helical" evidence="4">
    <location>
        <begin position="247"/>
        <end position="269"/>
    </location>
</feature>
<dbReference type="SUPFAM" id="SSF103473">
    <property type="entry name" value="MFS general substrate transporter"/>
    <property type="match status" value="1"/>
</dbReference>
<keyword evidence="2 4" id="KW-1133">Transmembrane helix</keyword>
<reference evidence="5 6" key="1">
    <citation type="submission" date="2016-11" db="EMBL/GenBank/DDBJ databases">
        <authorList>
            <person name="Jaros S."/>
            <person name="Januszkiewicz K."/>
            <person name="Wedrychowicz H."/>
        </authorList>
    </citation>
    <scope>NUCLEOTIDE SEQUENCE [LARGE SCALE GENOMIC DNA]</scope>
    <source>
        <strain evidence="5 6">DSM 18772</strain>
    </source>
</reference>
<feature type="transmembrane region" description="Helical" evidence="4">
    <location>
        <begin position="16"/>
        <end position="37"/>
    </location>
</feature>
<evidence type="ECO:0000256" key="4">
    <source>
        <dbReference type="SAM" id="Phobius"/>
    </source>
</evidence>
<feature type="transmembrane region" description="Helical" evidence="4">
    <location>
        <begin position="341"/>
        <end position="358"/>
    </location>
</feature>
<feature type="transmembrane region" description="Helical" evidence="4">
    <location>
        <begin position="191"/>
        <end position="213"/>
    </location>
</feature>
<dbReference type="PANTHER" id="PTHR23530">
    <property type="entry name" value="TRANSPORT PROTEIN-RELATED"/>
    <property type="match status" value="1"/>
</dbReference>
<feature type="transmembrane region" description="Helical" evidence="4">
    <location>
        <begin position="281"/>
        <end position="301"/>
    </location>
</feature>
<dbReference type="RefSeq" id="WP_143184533.1">
    <property type="nucleotide sequence ID" value="NZ_FQYR01000005.1"/>
</dbReference>
<dbReference type="PANTHER" id="PTHR23530:SF1">
    <property type="entry name" value="PERMEASE, MAJOR FACILITATOR SUPERFAMILY-RELATED"/>
    <property type="match status" value="1"/>
</dbReference>
<evidence type="ECO:0000313" key="6">
    <source>
        <dbReference type="Proteomes" id="UP000184510"/>
    </source>
</evidence>
<dbReference type="InterPro" id="IPR053160">
    <property type="entry name" value="MFS_DHA3_Transporter"/>
</dbReference>
<feature type="transmembrane region" description="Helical" evidence="4">
    <location>
        <begin position="313"/>
        <end position="335"/>
    </location>
</feature>
<evidence type="ECO:0000256" key="1">
    <source>
        <dbReference type="ARBA" id="ARBA00022692"/>
    </source>
</evidence>
<evidence type="ECO:0000256" key="2">
    <source>
        <dbReference type="ARBA" id="ARBA00022989"/>
    </source>
</evidence>